<comment type="caution">
    <text evidence="2">The sequence shown here is derived from an EMBL/GenBank/DDBJ whole genome shotgun (WGS) entry which is preliminary data.</text>
</comment>
<evidence type="ECO:0000256" key="1">
    <source>
        <dbReference type="SAM" id="Coils"/>
    </source>
</evidence>
<dbReference type="AlphaFoldDB" id="A0AAE0H3L8"/>
<protein>
    <submittedName>
        <fullName evidence="2">Uncharacterized protein</fullName>
    </submittedName>
</protein>
<dbReference type="EMBL" id="LGRX02000167">
    <property type="protein sequence ID" value="KAK3289343.1"/>
    <property type="molecule type" value="Genomic_DNA"/>
</dbReference>
<evidence type="ECO:0000313" key="2">
    <source>
        <dbReference type="EMBL" id="KAK3289343.1"/>
    </source>
</evidence>
<proteinExistence type="predicted"/>
<reference evidence="2 3" key="1">
    <citation type="journal article" date="2015" name="Genome Biol. Evol.">
        <title>Comparative Genomics of a Bacterivorous Green Alga Reveals Evolutionary Causalities and Consequences of Phago-Mixotrophic Mode of Nutrition.</title>
        <authorList>
            <person name="Burns J.A."/>
            <person name="Paasch A."/>
            <person name="Narechania A."/>
            <person name="Kim E."/>
        </authorList>
    </citation>
    <scope>NUCLEOTIDE SEQUENCE [LARGE SCALE GENOMIC DNA]</scope>
    <source>
        <strain evidence="2 3">PLY_AMNH</strain>
    </source>
</reference>
<keyword evidence="1" id="KW-0175">Coiled coil</keyword>
<gene>
    <name evidence="2" type="ORF">CYMTET_3242</name>
</gene>
<dbReference type="Proteomes" id="UP001190700">
    <property type="component" value="Unassembled WGS sequence"/>
</dbReference>
<accession>A0AAE0H3L8</accession>
<evidence type="ECO:0000313" key="3">
    <source>
        <dbReference type="Proteomes" id="UP001190700"/>
    </source>
</evidence>
<sequence>MIAAMTVRENELAKELRALSEEMEKKNVQIMTRLIDAENDFNRSLSNVTSGMRNYTDHRVRDFETNISNSFYTKRLVVEDNFTALNHANTSTRIKSSGNGDSKDSRTLEVSLEIASHELRNVESEEWTGFQVGRQSFNGKTRVNDSTPLSLDDQYSTFGGLHTGIAGWAESHTIMNKWANYTRRVFMQFNTLPSYEELRNLTNCNNNGGDMHNLVYTIPMKVNGTIHDVLAMQRDVAAYVFNLNIPYGPKDIYAGENRGKCHV</sequence>
<organism evidence="2 3">
    <name type="scientific">Cymbomonas tetramitiformis</name>
    <dbReference type="NCBI Taxonomy" id="36881"/>
    <lineage>
        <taxon>Eukaryota</taxon>
        <taxon>Viridiplantae</taxon>
        <taxon>Chlorophyta</taxon>
        <taxon>Pyramimonadophyceae</taxon>
        <taxon>Pyramimonadales</taxon>
        <taxon>Pyramimonadaceae</taxon>
        <taxon>Cymbomonas</taxon>
    </lineage>
</organism>
<name>A0AAE0H3L8_9CHLO</name>
<keyword evidence="3" id="KW-1185">Reference proteome</keyword>
<feature type="coiled-coil region" evidence="1">
    <location>
        <begin position="2"/>
        <end position="40"/>
    </location>
</feature>